<accession>A0AAF0BKL8</accession>
<reference evidence="1" key="1">
    <citation type="submission" date="2023-01" db="EMBL/GenBank/DDBJ databases">
        <title>Oxazolidinone resistance genes in florfenicol resistant enterococci from beef cattle and veal calves at slaughter.</title>
        <authorList>
            <person name="Biggel M."/>
        </authorList>
    </citation>
    <scope>NUCLEOTIDE SEQUENCE</scope>
    <source>
        <strain evidence="1">K79-1</strain>
    </source>
</reference>
<dbReference type="AlphaFoldDB" id="A0AAF0BKL8"/>
<evidence type="ECO:0000313" key="2">
    <source>
        <dbReference type="Proteomes" id="UP001179483"/>
    </source>
</evidence>
<dbReference type="SUPFAM" id="SSF56399">
    <property type="entry name" value="ADP-ribosylation"/>
    <property type="match status" value="1"/>
</dbReference>
<dbReference type="RefSeq" id="WP_271736583.1">
    <property type="nucleotide sequence ID" value="NZ_CP116590.1"/>
</dbReference>
<proteinExistence type="predicted"/>
<dbReference type="Gene3D" id="3.90.228.10">
    <property type="match status" value="1"/>
</dbReference>
<gene>
    <name evidence="1" type="ORF">PML80_04280</name>
</gene>
<sequence length="196" mass="22700">MTEYIGWHGTDEANKMAILSDGFHVEPFNFSQGKFPNDLGQGAYFFADFNGESGSKMAKQYIKHYKRGNKLIKVLIKSEEDAVLDLDDSDNIVFLKNFYAQYEQAFDKCCNQMVAAYKRTHKGKKLRILDRGNFDGILIEMLIEELKKRDKEIEIVLKQTFLTVNMGTFVRKMSMIPNCQEICVRNIDTIQILEEQ</sequence>
<name>A0AAF0BKL8_9LACT</name>
<dbReference type="EMBL" id="CP116590">
    <property type="protein sequence ID" value="WCG38551.1"/>
    <property type="molecule type" value="Genomic_DNA"/>
</dbReference>
<evidence type="ECO:0000313" key="1">
    <source>
        <dbReference type="EMBL" id="WCG38551.1"/>
    </source>
</evidence>
<protein>
    <submittedName>
        <fullName evidence="1">Uncharacterized protein</fullName>
    </submittedName>
</protein>
<dbReference type="Proteomes" id="UP001179483">
    <property type="component" value="Chromosome"/>
</dbReference>
<organism evidence="1 2">
    <name type="scientific">Aerococcus urinaeequi</name>
    <dbReference type="NCBI Taxonomy" id="51665"/>
    <lineage>
        <taxon>Bacteria</taxon>
        <taxon>Bacillati</taxon>
        <taxon>Bacillota</taxon>
        <taxon>Bacilli</taxon>
        <taxon>Lactobacillales</taxon>
        <taxon>Aerococcaceae</taxon>
        <taxon>Aerococcus</taxon>
    </lineage>
</organism>